<dbReference type="RefSeq" id="WP_189447436.1">
    <property type="nucleotide sequence ID" value="NZ_BMXY01000001.1"/>
</dbReference>
<dbReference type="EMBL" id="BMXY01000001">
    <property type="protein sequence ID" value="GGZ58440.1"/>
    <property type="molecule type" value="Genomic_DNA"/>
</dbReference>
<dbReference type="Pfam" id="PF00561">
    <property type="entry name" value="Abhydrolase_1"/>
    <property type="match status" value="1"/>
</dbReference>
<evidence type="ECO:0000256" key="2">
    <source>
        <dbReference type="ARBA" id="ARBA00019065"/>
    </source>
</evidence>
<dbReference type="Gene3D" id="3.40.50.1820">
    <property type="entry name" value="alpha/beta hydrolase"/>
    <property type="match status" value="1"/>
</dbReference>
<dbReference type="PANTHER" id="PTHR36837">
    <property type="entry name" value="POLY(3-HYDROXYALKANOATE) POLYMERASE SUBUNIT PHAC"/>
    <property type="match status" value="1"/>
</dbReference>
<evidence type="ECO:0000313" key="8">
    <source>
        <dbReference type="EMBL" id="GGZ58440.1"/>
    </source>
</evidence>
<name>A0ABQ3BVP3_9GAMM</name>
<proteinExistence type="predicted"/>
<organism evidence="8 9">
    <name type="scientific">Cognatilysobacter xinjiangensis</name>
    <dbReference type="NCBI Taxonomy" id="546892"/>
    <lineage>
        <taxon>Bacteria</taxon>
        <taxon>Pseudomonadati</taxon>
        <taxon>Pseudomonadota</taxon>
        <taxon>Gammaproteobacteria</taxon>
        <taxon>Lysobacterales</taxon>
        <taxon>Lysobacteraceae</taxon>
        <taxon>Cognatilysobacter</taxon>
    </lineage>
</organism>
<sequence length="364" mass="41129">MDTTQRPPIDIGFDALAREALQFQSRLRRGMETLANLDPVEVGASGREEVWRDGKVALYRFHREGVTPSEHVPLLIAYALVNRPYMVDLQTDKSIVRGLLERGQNVYIIDWGYPDRSDRFLDLEDYIQRFLGGAVDHLRRSHGVDAINLLGICQGGAFSLCYAALNPRKLRNLVTMVTPVDFHTPDNMLAGWARQLDVDLMVDTLGNVPADVMNWCYLTLKPYRLLVQKYVGLVDILEDKRALEDFLRMETWIFDSPDLAGEAFREFIKQFYQANGFVNGGVHVGGRTVDLKAIDMPVLNVYAEQDHLVPPSASKPLRGLVGTKDYSELSFRGGHIGIYVSGRAQRDIPQGIHDWLSPRSKDAR</sequence>
<dbReference type="InterPro" id="IPR051321">
    <property type="entry name" value="PHA/PHB_synthase"/>
</dbReference>
<comment type="caution">
    <text evidence="8">The sequence shown here is derived from an EMBL/GenBank/DDBJ whole genome shotgun (WGS) entry which is preliminary data.</text>
</comment>
<accession>A0ABQ3BVP3</accession>
<protein>
    <recommendedName>
        <fullName evidence="2">Poly(3-hydroxyalkanoate) polymerase subunit PhaC</fullName>
    </recommendedName>
    <alternativeName>
        <fullName evidence="6">PHB synthase subunit PhaC</fullName>
    </alternativeName>
</protein>
<gene>
    <name evidence="8" type="primary">phbC</name>
    <name evidence="8" type="ORF">GCM10008101_10180</name>
</gene>
<evidence type="ECO:0000259" key="7">
    <source>
        <dbReference type="Pfam" id="PF00561"/>
    </source>
</evidence>
<dbReference type="InterPro" id="IPR000073">
    <property type="entry name" value="AB_hydrolase_1"/>
</dbReference>
<evidence type="ECO:0000256" key="5">
    <source>
        <dbReference type="ARBA" id="ARBA00023315"/>
    </source>
</evidence>
<dbReference type="InterPro" id="IPR029058">
    <property type="entry name" value="AB_hydrolase_fold"/>
</dbReference>
<keyword evidence="4" id="KW-0583">PHB biosynthesis</keyword>
<keyword evidence="9" id="KW-1185">Reference proteome</keyword>
<reference evidence="9" key="1">
    <citation type="journal article" date="2019" name="Int. J. Syst. Evol. Microbiol.">
        <title>The Global Catalogue of Microorganisms (GCM) 10K type strain sequencing project: providing services to taxonomists for standard genome sequencing and annotation.</title>
        <authorList>
            <consortium name="The Broad Institute Genomics Platform"/>
            <consortium name="The Broad Institute Genome Sequencing Center for Infectious Disease"/>
            <person name="Wu L."/>
            <person name="Ma J."/>
        </authorList>
    </citation>
    <scope>NUCLEOTIDE SEQUENCE [LARGE SCALE GENOMIC DNA]</scope>
    <source>
        <strain evidence="9">KCTC 22558</strain>
    </source>
</reference>
<dbReference type="InterPro" id="IPR010125">
    <property type="entry name" value="PHA_synth_III_C"/>
</dbReference>
<dbReference type="Proteomes" id="UP000643403">
    <property type="component" value="Unassembled WGS sequence"/>
</dbReference>
<keyword evidence="3" id="KW-0808">Transferase</keyword>
<keyword evidence="5" id="KW-0012">Acyltransferase</keyword>
<dbReference type="PANTHER" id="PTHR36837:SF2">
    <property type="entry name" value="POLY(3-HYDROXYALKANOATE) POLYMERASE SUBUNIT PHAC"/>
    <property type="match status" value="1"/>
</dbReference>
<comment type="pathway">
    <text evidence="1">Biopolymer metabolism; poly-(R)-3-hydroxybutanoate biosynthesis.</text>
</comment>
<dbReference type="NCBIfam" id="TIGR01836">
    <property type="entry name" value="PHA_synth_III_C"/>
    <property type="match status" value="1"/>
</dbReference>
<dbReference type="SUPFAM" id="SSF53474">
    <property type="entry name" value="alpha/beta-Hydrolases"/>
    <property type="match status" value="1"/>
</dbReference>
<evidence type="ECO:0000256" key="3">
    <source>
        <dbReference type="ARBA" id="ARBA00022679"/>
    </source>
</evidence>
<evidence type="ECO:0000256" key="1">
    <source>
        <dbReference type="ARBA" id="ARBA00004683"/>
    </source>
</evidence>
<evidence type="ECO:0000313" key="9">
    <source>
        <dbReference type="Proteomes" id="UP000643403"/>
    </source>
</evidence>
<evidence type="ECO:0000256" key="6">
    <source>
        <dbReference type="ARBA" id="ARBA00033356"/>
    </source>
</evidence>
<feature type="domain" description="AB hydrolase-1" evidence="7">
    <location>
        <begin position="91"/>
        <end position="338"/>
    </location>
</feature>
<evidence type="ECO:0000256" key="4">
    <source>
        <dbReference type="ARBA" id="ARBA00022752"/>
    </source>
</evidence>